<sequence length="186" mass="21380">MIDLSRKPNLYGKKVTLRPFHLEEDYPSIVKCLKNPVVLKLTGSDESFDEGKVKEWYQTRNDQTDRLDLAVIDNETDTLVGEVVLNLYEEDTHSMNFRILIGPDGRDRGLGTEATKLFLDHAFKETDLDAVTLSVFAFNPRARHVYESLGFTVTSIDKEDLEHEGEWIDSLNMTLTRSVWKQSQKI</sequence>
<evidence type="ECO:0000313" key="2">
    <source>
        <dbReference type="EMBL" id="SIS66765.1"/>
    </source>
</evidence>
<dbReference type="InterPro" id="IPR016181">
    <property type="entry name" value="Acyl_CoA_acyltransferase"/>
</dbReference>
<dbReference type="PROSITE" id="PS51186">
    <property type="entry name" value="GNAT"/>
    <property type="match status" value="1"/>
</dbReference>
<dbReference type="PANTHER" id="PTHR43415:SF3">
    <property type="entry name" value="GNAT-FAMILY ACETYLTRANSFERASE"/>
    <property type="match status" value="1"/>
</dbReference>
<keyword evidence="3" id="KW-1185">Reference proteome</keyword>
<dbReference type="InterPro" id="IPR000182">
    <property type="entry name" value="GNAT_dom"/>
</dbReference>
<dbReference type="PANTHER" id="PTHR43415">
    <property type="entry name" value="SPERMIDINE N(1)-ACETYLTRANSFERASE"/>
    <property type="match status" value="1"/>
</dbReference>
<dbReference type="Proteomes" id="UP000187608">
    <property type="component" value="Unassembled WGS sequence"/>
</dbReference>
<evidence type="ECO:0000313" key="3">
    <source>
        <dbReference type="Proteomes" id="UP000187608"/>
    </source>
</evidence>
<dbReference type="RefSeq" id="WP_076560959.1">
    <property type="nucleotide sequence ID" value="NZ_FTOC01000026.1"/>
</dbReference>
<organism evidence="2 3">
    <name type="scientific">Salimicrobium flavidum</name>
    <dbReference type="NCBI Taxonomy" id="570947"/>
    <lineage>
        <taxon>Bacteria</taxon>
        <taxon>Bacillati</taxon>
        <taxon>Bacillota</taxon>
        <taxon>Bacilli</taxon>
        <taxon>Bacillales</taxon>
        <taxon>Bacillaceae</taxon>
        <taxon>Salimicrobium</taxon>
    </lineage>
</organism>
<dbReference type="OrthoDB" id="9795206at2"/>
<dbReference type="SUPFAM" id="SSF55729">
    <property type="entry name" value="Acyl-CoA N-acyltransferases (Nat)"/>
    <property type="match status" value="1"/>
</dbReference>
<evidence type="ECO:0000259" key="1">
    <source>
        <dbReference type="PROSITE" id="PS51186"/>
    </source>
</evidence>
<reference evidence="3" key="1">
    <citation type="submission" date="2017-01" db="EMBL/GenBank/DDBJ databases">
        <authorList>
            <person name="Varghese N."/>
            <person name="Submissions S."/>
        </authorList>
    </citation>
    <scope>NUCLEOTIDE SEQUENCE [LARGE SCALE GENOMIC DNA]</scope>
    <source>
        <strain evidence="3">DSM 23127</strain>
    </source>
</reference>
<dbReference type="EMBL" id="FTOC01000026">
    <property type="protein sequence ID" value="SIS66765.1"/>
    <property type="molecule type" value="Genomic_DNA"/>
</dbReference>
<proteinExistence type="predicted"/>
<accession>A0A1N7KYU8</accession>
<dbReference type="Pfam" id="PF13302">
    <property type="entry name" value="Acetyltransf_3"/>
    <property type="match status" value="1"/>
</dbReference>
<protein>
    <submittedName>
        <fullName evidence="2">Diamine N-acetyltransferase</fullName>
    </submittedName>
</protein>
<dbReference type="GO" id="GO:0016747">
    <property type="term" value="F:acyltransferase activity, transferring groups other than amino-acyl groups"/>
    <property type="evidence" value="ECO:0007669"/>
    <property type="project" value="InterPro"/>
</dbReference>
<keyword evidence="2" id="KW-0808">Transferase</keyword>
<dbReference type="AlphaFoldDB" id="A0A1N7KYU8"/>
<gene>
    <name evidence="2" type="ORF">SAMN05421687_1263</name>
</gene>
<feature type="domain" description="N-acetyltransferase" evidence="1">
    <location>
        <begin position="15"/>
        <end position="174"/>
    </location>
</feature>
<dbReference type="STRING" id="570947.SAMN05421687_1263"/>
<dbReference type="Gene3D" id="3.40.630.30">
    <property type="match status" value="1"/>
</dbReference>
<name>A0A1N7KYU8_9BACI</name>